<dbReference type="InterPro" id="IPR027623">
    <property type="entry name" value="AmmeMemoSam_A"/>
</dbReference>
<dbReference type="NCBIfam" id="TIGR00296">
    <property type="entry name" value="TIGR00296 family protein"/>
    <property type="match status" value="1"/>
</dbReference>
<keyword evidence="6" id="KW-0560">Oxidoreductase</keyword>
<dbReference type="InterPro" id="IPR027485">
    <property type="entry name" value="AMMECR1_N"/>
</dbReference>
<dbReference type="PANTHER" id="PTHR11060">
    <property type="entry name" value="PROTEIN MEMO1"/>
    <property type="match status" value="1"/>
</dbReference>
<dbReference type="InterPro" id="IPR002737">
    <property type="entry name" value="MEMO1_fam"/>
</dbReference>
<evidence type="ECO:0000259" key="5">
    <source>
        <dbReference type="PROSITE" id="PS51112"/>
    </source>
</evidence>
<dbReference type="HAMAP" id="MF_00055">
    <property type="entry name" value="MEMO1"/>
    <property type="match status" value="1"/>
</dbReference>
<feature type="region of interest" description="Disordered" evidence="4">
    <location>
        <begin position="199"/>
        <end position="240"/>
    </location>
</feature>
<gene>
    <name evidence="6" type="primary">mho1</name>
    <name evidence="6" type="ORF">HSR121_1002</name>
</gene>
<name>A0A897MT88_9EURY</name>
<dbReference type="PANTHER" id="PTHR11060:SF0">
    <property type="entry name" value="PROTEIN MEMO1"/>
    <property type="match status" value="1"/>
</dbReference>
<evidence type="ECO:0000256" key="4">
    <source>
        <dbReference type="SAM" id="MobiDB-lite"/>
    </source>
</evidence>
<dbReference type="NCBIfam" id="TIGR04336">
    <property type="entry name" value="AmmeMemoSam_B"/>
    <property type="match status" value="1"/>
</dbReference>
<evidence type="ECO:0000313" key="6">
    <source>
        <dbReference type="EMBL" id="QSG05350.1"/>
    </source>
</evidence>
<feature type="domain" description="AMMECR1" evidence="5">
    <location>
        <begin position="14"/>
        <end position="205"/>
    </location>
</feature>
<dbReference type="AlphaFoldDB" id="A0A897MT88"/>
<dbReference type="GeneID" id="68854631"/>
<comment type="similarity">
    <text evidence="1 2">Belongs to the MEMO1 family.</text>
</comment>
<dbReference type="Pfam" id="PF01871">
    <property type="entry name" value="AMMECR1"/>
    <property type="match status" value="1"/>
</dbReference>
<organism evidence="6 7">
    <name type="scientific">Halapricum desulfuricans</name>
    <dbReference type="NCBI Taxonomy" id="2841257"/>
    <lineage>
        <taxon>Archaea</taxon>
        <taxon>Methanobacteriati</taxon>
        <taxon>Methanobacteriota</taxon>
        <taxon>Stenosarchaea group</taxon>
        <taxon>Halobacteria</taxon>
        <taxon>Halobacteriales</taxon>
        <taxon>Haloarculaceae</taxon>
        <taxon>Halapricum</taxon>
    </lineage>
</organism>
<dbReference type="Proteomes" id="UP000663525">
    <property type="component" value="Chromosome"/>
</dbReference>
<accession>A0A897MT88</accession>
<dbReference type="SUPFAM" id="SSF53213">
    <property type="entry name" value="LigB-like"/>
    <property type="match status" value="1"/>
</dbReference>
<dbReference type="InterPro" id="IPR036071">
    <property type="entry name" value="AMMECR1_dom_sf"/>
</dbReference>
<dbReference type="HAMAP" id="MF_00645">
    <property type="entry name" value="AMMECR1"/>
    <property type="match status" value="1"/>
</dbReference>
<dbReference type="Gene3D" id="3.30.700.20">
    <property type="entry name" value="Hypothetical protein ph0010, domain 1"/>
    <property type="match status" value="1"/>
</dbReference>
<dbReference type="PROSITE" id="PS51112">
    <property type="entry name" value="AMMECR1"/>
    <property type="match status" value="1"/>
</dbReference>
<evidence type="ECO:0000313" key="7">
    <source>
        <dbReference type="Proteomes" id="UP000663525"/>
    </source>
</evidence>
<dbReference type="Pfam" id="PF01875">
    <property type="entry name" value="Memo"/>
    <property type="match status" value="1"/>
</dbReference>
<dbReference type="NCBIfam" id="TIGR04335">
    <property type="entry name" value="AmmeMemoSam_A"/>
    <property type="match status" value="1"/>
</dbReference>
<sequence>MARTNAVPAQLDHDAGRTLVSRARQTVEVAARSDGEPTPSVGEPADRLQIVRGVFVTIKRGEQLRGCIGRPDPDGPLAETVVDAAIDAALHDPRVEPVGPDELDDVTVSVSVLSKPEPLPASDPSNYPQYVDVGRHGLIAERDSARGLLLPQVAVDNDWRAERFLEATCQKAGLPGRAWREDGVEIRRFSGRVFTEAQPSGAVIERPLGRPSGAGKESTGDDGGRNSDEPGEPRTDGGRVRASAVAGEFYAGDADALEGQLRESFTHEVGPGSLAERDADPRRPLGLIAPHAGYPYSGPVAAHAYATLARSDTPETVVVFGPNHRRVGERVAVAPHDRWRTPLGDVPVDRELAETVVDRHGAATFDPVAHEGEHSIEVQVPFLQHVLSEVSVLPICLGTLDHDRAERLGAAVADAVDRTGRDAVVAGSTDLTHYQPHEAAVEVDRPVREAIERLDSDAIASLSAGGHSMCGPWSTIATVSAARELGGESGDVLAYATSADTAGSPDRVVGYCAAAIR</sequence>
<dbReference type="InterPro" id="IPR002733">
    <property type="entry name" value="AMMECR1_domain"/>
</dbReference>
<dbReference type="CDD" id="cd07361">
    <property type="entry name" value="MEMO_like"/>
    <property type="match status" value="1"/>
</dbReference>
<reference evidence="6" key="1">
    <citation type="submission" date="2020-11" db="EMBL/GenBank/DDBJ databases">
        <title>Carbohydrate-dependent, anaerobic sulfur respiration: A novel catabolism in halophilic archaea.</title>
        <authorList>
            <person name="Sorokin D.Y."/>
            <person name="Messina E."/>
            <person name="Smedile F."/>
            <person name="La Cono V."/>
            <person name="Hallsworth J.E."/>
            <person name="Yakimov M.M."/>
        </authorList>
    </citation>
    <scope>NUCLEOTIDE SEQUENCE</scope>
    <source>
        <strain evidence="6">HSR12-1</strain>
    </source>
</reference>
<dbReference type="RefSeq" id="WP_229115171.1">
    <property type="nucleotide sequence ID" value="NZ_CP064787.1"/>
</dbReference>
<evidence type="ECO:0000256" key="1">
    <source>
        <dbReference type="ARBA" id="ARBA00006315"/>
    </source>
</evidence>
<dbReference type="InterPro" id="IPR023473">
    <property type="entry name" value="AMMECR1"/>
</dbReference>
<protein>
    <recommendedName>
        <fullName evidence="2 3">Multifunctional fusion protein</fullName>
    </recommendedName>
    <domain>
        <recommendedName>
            <fullName evidence="2">MEMO1 family protein HSR121_1002</fullName>
        </recommendedName>
    </domain>
    <domain>
        <recommendedName>
            <fullName evidence="3">Protein HSR121_1002</fullName>
        </recommendedName>
    </domain>
</protein>
<evidence type="ECO:0000256" key="2">
    <source>
        <dbReference type="HAMAP-Rule" id="MF_00055"/>
    </source>
</evidence>
<evidence type="ECO:0000256" key="3">
    <source>
        <dbReference type="HAMAP-Rule" id="MF_00645"/>
    </source>
</evidence>
<dbReference type="EMBL" id="CP064787">
    <property type="protein sequence ID" value="QSG05350.1"/>
    <property type="molecule type" value="Genomic_DNA"/>
</dbReference>
<dbReference type="SUPFAM" id="SSF143447">
    <property type="entry name" value="AMMECR1-like"/>
    <property type="match status" value="1"/>
</dbReference>
<dbReference type="InterPro" id="IPR023472">
    <property type="entry name" value="Uncharacterised_MJ0810"/>
</dbReference>
<proteinExistence type="inferred from homology"/>
<keyword evidence="6" id="KW-0223">Dioxygenase</keyword>
<dbReference type="Gene3D" id="3.30.1490.150">
    <property type="entry name" value="Hypothetical protein ph0010, domain 2"/>
    <property type="match status" value="1"/>
</dbReference>
<dbReference type="Gene3D" id="3.40.830.10">
    <property type="entry name" value="LigB-like"/>
    <property type="match status" value="1"/>
</dbReference>
<feature type="compositionally biased region" description="Basic and acidic residues" evidence="4">
    <location>
        <begin position="218"/>
        <end position="239"/>
    </location>
</feature>
<dbReference type="GO" id="GO:0051213">
    <property type="term" value="F:dioxygenase activity"/>
    <property type="evidence" value="ECO:0007669"/>
    <property type="project" value="UniProtKB-KW"/>
</dbReference>